<dbReference type="Gene3D" id="1.20.1250.10">
    <property type="match status" value="1"/>
</dbReference>
<keyword evidence="4" id="KW-0964">Secreted</keyword>
<keyword evidence="8" id="KW-1185">Reference proteome</keyword>
<comment type="subcellular location">
    <subcellularLocation>
        <location evidence="1">Secreted</location>
    </subcellularLocation>
</comment>
<feature type="region of interest" description="Disordered" evidence="6">
    <location>
        <begin position="72"/>
        <end position="110"/>
    </location>
</feature>
<dbReference type="PANTHER" id="PTHR48482">
    <property type="entry name" value="INTERLEUKIN-19-RELATED"/>
    <property type="match status" value="1"/>
</dbReference>
<feature type="compositionally biased region" description="Polar residues" evidence="6">
    <location>
        <begin position="98"/>
        <end position="108"/>
    </location>
</feature>
<accession>A0A218UKI4</accession>
<dbReference type="GO" id="GO:0005125">
    <property type="term" value="F:cytokine activity"/>
    <property type="evidence" value="ECO:0007669"/>
    <property type="project" value="UniProtKB-KW"/>
</dbReference>
<dbReference type="InterPro" id="IPR020443">
    <property type="entry name" value="IL-10/19/20/24/26"/>
</dbReference>
<evidence type="ECO:0000313" key="8">
    <source>
        <dbReference type="Proteomes" id="UP000197619"/>
    </source>
</evidence>
<dbReference type="AlphaFoldDB" id="A0A218UKI4"/>
<dbReference type="STRING" id="299123.ENSLSDP00000002122"/>
<dbReference type="GO" id="GO:0005615">
    <property type="term" value="C:extracellular space"/>
    <property type="evidence" value="ECO:0007669"/>
    <property type="project" value="UniProtKB-KW"/>
</dbReference>
<keyword evidence="3" id="KW-0202">Cytokine</keyword>
<gene>
    <name evidence="7" type="primary">IL20</name>
    <name evidence="7" type="ORF">RLOC_00004388</name>
</gene>
<evidence type="ECO:0000256" key="3">
    <source>
        <dbReference type="ARBA" id="ARBA00022514"/>
    </source>
</evidence>
<evidence type="ECO:0000256" key="6">
    <source>
        <dbReference type="SAM" id="MobiDB-lite"/>
    </source>
</evidence>
<reference evidence="7 8" key="1">
    <citation type="submission" date="2017-05" db="EMBL/GenBank/DDBJ databases">
        <title>Genome of assembly of the Bengalese finch, Lonchura striata domestica.</title>
        <authorList>
            <person name="Colquitt B.M."/>
            <person name="Brainard M.S."/>
        </authorList>
    </citation>
    <scope>NUCLEOTIDE SEQUENCE [LARGE SCALE GENOMIC DNA]</scope>
    <source>
        <strain evidence="7">White83orange57</strain>
    </source>
</reference>
<comment type="similarity">
    <text evidence="2">Belongs to the IL-10 family.</text>
</comment>
<dbReference type="Proteomes" id="UP000197619">
    <property type="component" value="Unassembled WGS sequence"/>
</dbReference>
<evidence type="ECO:0000256" key="4">
    <source>
        <dbReference type="ARBA" id="ARBA00022525"/>
    </source>
</evidence>
<dbReference type="EMBL" id="MUZQ01000252">
    <property type="protein sequence ID" value="OWK54061.1"/>
    <property type="molecule type" value="Genomic_DNA"/>
</dbReference>
<keyword evidence="5" id="KW-0732">Signal</keyword>
<sequence length="288" mass="32052">MEADVRGVTLDMSNVETWSELVTHVDIKRVKSSLSSSSALGESLGECHIYAGQEVAQVKVSDRIDRLRDTSRDLQKALDPGSSCRDLGEDSQPRPLQHLSQGKSNLLQPGSCPLADSSKAADMRGSPLFLCLFSVSCWMNLMPTSGDKIFHFGACRVSISMTEIRAGFTAIKANIQSRDPIRTLSILSHPHSLHKVKLFTFYVDKVFKHCRTEDSFVNRKISSIANSFLSTRRKLGQCREQNNCLCGEESTEKFKQILANYEGLNVTSAAMKSLGELDILLDWMEKSR</sequence>
<evidence type="ECO:0000256" key="5">
    <source>
        <dbReference type="ARBA" id="ARBA00022729"/>
    </source>
</evidence>
<protein>
    <submittedName>
        <fullName evidence="7">Interleukin-20</fullName>
    </submittedName>
</protein>
<dbReference type="SUPFAM" id="SSF47266">
    <property type="entry name" value="4-helical cytokines"/>
    <property type="match status" value="1"/>
</dbReference>
<evidence type="ECO:0000313" key="7">
    <source>
        <dbReference type="EMBL" id="OWK54061.1"/>
    </source>
</evidence>
<proteinExistence type="inferred from homology"/>
<dbReference type="InterPro" id="IPR009079">
    <property type="entry name" value="4_helix_cytokine-like_core"/>
</dbReference>
<comment type="caution">
    <text evidence="7">The sequence shown here is derived from an EMBL/GenBank/DDBJ whole genome shotgun (WGS) entry which is preliminary data.</text>
</comment>
<dbReference type="PANTHER" id="PTHR48482:SF3">
    <property type="entry name" value="INTERLEUKIN-19"/>
    <property type="match status" value="1"/>
</dbReference>
<name>A0A218UKI4_9PASE</name>
<evidence type="ECO:0000256" key="2">
    <source>
        <dbReference type="ARBA" id="ARBA00008813"/>
    </source>
</evidence>
<organism evidence="7 8">
    <name type="scientific">Lonchura striata</name>
    <name type="common">white-rumped munia</name>
    <dbReference type="NCBI Taxonomy" id="40157"/>
    <lineage>
        <taxon>Eukaryota</taxon>
        <taxon>Metazoa</taxon>
        <taxon>Chordata</taxon>
        <taxon>Craniata</taxon>
        <taxon>Vertebrata</taxon>
        <taxon>Euteleostomi</taxon>
        <taxon>Archelosauria</taxon>
        <taxon>Archosauria</taxon>
        <taxon>Dinosauria</taxon>
        <taxon>Saurischia</taxon>
        <taxon>Theropoda</taxon>
        <taxon>Coelurosauria</taxon>
        <taxon>Aves</taxon>
        <taxon>Neognathae</taxon>
        <taxon>Neoaves</taxon>
        <taxon>Telluraves</taxon>
        <taxon>Australaves</taxon>
        <taxon>Passeriformes</taxon>
        <taxon>Passeroidea</taxon>
        <taxon>Estrildidae</taxon>
        <taxon>Estrildinae</taxon>
        <taxon>Lonchura</taxon>
    </lineage>
</organism>
<evidence type="ECO:0000256" key="1">
    <source>
        <dbReference type="ARBA" id="ARBA00004613"/>
    </source>
</evidence>